<accession>A0ABQ6N6H0</accession>
<dbReference type="EMBL" id="BRYB01000988">
    <property type="protein sequence ID" value="GMI41268.1"/>
    <property type="molecule type" value="Genomic_DNA"/>
</dbReference>
<sequence length="163" mass="18295">DTDVLTSRTRVTRKQSMRADPRSAVTLGSSSDNLIGYVYNEGQIVTVPRLREGEECEWDLAFLRHPEFPGDVTGFIAAPILGSDGEVLGVIVVFNKTQEDAVYTEYDVFSMEQIAQFSSNAFKNWSAIDAARHAKDRMEMLIGMIKHISNELDANEVIDKMFQ</sequence>
<evidence type="ECO:0000313" key="3">
    <source>
        <dbReference type="Proteomes" id="UP001165060"/>
    </source>
</evidence>
<evidence type="ECO:0000259" key="1">
    <source>
        <dbReference type="Pfam" id="PF01590"/>
    </source>
</evidence>
<dbReference type="Gene3D" id="3.30.450.40">
    <property type="match status" value="1"/>
</dbReference>
<evidence type="ECO:0000313" key="2">
    <source>
        <dbReference type="EMBL" id="GMI41268.1"/>
    </source>
</evidence>
<reference evidence="2 3" key="1">
    <citation type="journal article" date="2023" name="Commun. Biol.">
        <title>Genome analysis of Parmales, the sister group of diatoms, reveals the evolutionary specialization of diatoms from phago-mixotrophs to photoautotrophs.</title>
        <authorList>
            <person name="Ban H."/>
            <person name="Sato S."/>
            <person name="Yoshikawa S."/>
            <person name="Yamada K."/>
            <person name="Nakamura Y."/>
            <person name="Ichinomiya M."/>
            <person name="Sato N."/>
            <person name="Blanc-Mathieu R."/>
            <person name="Endo H."/>
            <person name="Kuwata A."/>
            <person name="Ogata H."/>
        </authorList>
    </citation>
    <scope>NUCLEOTIDE SEQUENCE [LARGE SCALE GENOMIC DNA]</scope>
</reference>
<dbReference type="SUPFAM" id="SSF55781">
    <property type="entry name" value="GAF domain-like"/>
    <property type="match status" value="1"/>
</dbReference>
<dbReference type="InterPro" id="IPR003018">
    <property type="entry name" value="GAF"/>
</dbReference>
<feature type="non-terminal residue" evidence="2">
    <location>
        <position position="1"/>
    </location>
</feature>
<dbReference type="InterPro" id="IPR029016">
    <property type="entry name" value="GAF-like_dom_sf"/>
</dbReference>
<keyword evidence="3" id="KW-1185">Reference proteome</keyword>
<dbReference type="Pfam" id="PF01590">
    <property type="entry name" value="GAF"/>
    <property type="match status" value="1"/>
</dbReference>
<feature type="domain" description="GAF" evidence="1">
    <location>
        <begin position="27"/>
        <end position="121"/>
    </location>
</feature>
<name>A0ABQ6N6H0_9STRA</name>
<dbReference type="Proteomes" id="UP001165060">
    <property type="component" value="Unassembled WGS sequence"/>
</dbReference>
<gene>
    <name evidence="2" type="ORF">TeGR_g9907</name>
</gene>
<proteinExistence type="predicted"/>
<organism evidence="2 3">
    <name type="scientific">Tetraparma gracilis</name>
    <dbReference type="NCBI Taxonomy" id="2962635"/>
    <lineage>
        <taxon>Eukaryota</taxon>
        <taxon>Sar</taxon>
        <taxon>Stramenopiles</taxon>
        <taxon>Ochrophyta</taxon>
        <taxon>Bolidophyceae</taxon>
        <taxon>Parmales</taxon>
        <taxon>Triparmaceae</taxon>
        <taxon>Tetraparma</taxon>
    </lineage>
</organism>
<comment type="caution">
    <text evidence="2">The sequence shown here is derived from an EMBL/GenBank/DDBJ whole genome shotgun (WGS) entry which is preliminary data.</text>
</comment>
<feature type="non-terminal residue" evidence="2">
    <location>
        <position position="163"/>
    </location>
</feature>
<protein>
    <recommendedName>
        <fullName evidence="1">GAF domain-containing protein</fullName>
    </recommendedName>
</protein>